<dbReference type="OrthoDB" id="5236983at2759"/>
<sequence>MPQRSEIYGVKDDSMDSFEDVDLNSCDHATRNGPCDGQSASRPVNPPVDDAKSHNAESKVPRATKPRVPSEAAYQQAFLPSHTDTGTRYPSSQRDLDVHNTGAFRAPNPFPFVSAVEATREITLQDHVSRRVPRTELVAIDTLRSTVDAVQERMDFGPDLAIKAFADLDLVFFGARLKDQVRVEWVRASVHGRRFAARTRRRGRAMTLPEQGKCLIRLDADWLLRRTRDDDPLRVMFGTLLQEMCYAYEIVRCGGGRGRDKRRGYDEFFGTSIEVVHQRALRVLGLWACGMDDLCRQQDRFFPGEQTAAGRVVEWVFDVDDVLGEHMDAAAEAAARGVAVVKRWMTWWGNEGFGLEHGACWRGSDEWCRSGAEVLV</sequence>
<organism evidence="2 3">
    <name type="scientific">Imshaugia aleurites</name>
    <dbReference type="NCBI Taxonomy" id="172621"/>
    <lineage>
        <taxon>Eukaryota</taxon>
        <taxon>Fungi</taxon>
        <taxon>Dikarya</taxon>
        <taxon>Ascomycota</taxon>
        <taxon>Pezizomycotina</taxon>
        <taxon>Lecanoromycetes</taxon>
        <taxon>OSLEUM clade</taxon>
        <taxon>Lecanoromycetidae</taxon>
        <taxon>Lecanorales</taxon>
        <taxon>Lecanorineae</taxon>
        <taxon>Parmeliaceae</taxon>
        <taxon>Imshaugia</taxon>
    </lineage>
</organism>
<gene>
    <name evidence="2" type="ORF">IMSHALPRED_010207</name>
</gene>
<feature type="region of interest" description="Disordered" evidence="1">
    <location>
        <begin position="1"/>
        <end position="70"/>
    </location>
</feature>
<evidence type="ECO:0000313" key="2">
    <source>
        <dbReference type="EMBL" id="CAF9935379.1"/>
    </source>
</evidence>
<evidence type="ECO:0000256" key="1">
    <source>
        <dbReference type="SAM" id="MobiDB-lite"/>
    </source>
</evidence>
<dbReference type="Proteomes" id="UP000664534">
    <property type="component" value="Unassembled WGS sequence"/>
</dbReference>
<protein>
    <submittedName>
        <fullName evidence="2">Uncharacterized protein</fullName>
    </submittedName>
</protein>
<accession>A0A8H3IZJ8</accession>
<dbReference type="AlphaFoldDB" id="A0A8H3IZJ8"/>
<proteinExistence type="predicted"/>
<feature type="compositionally biased region" description="Basic and acidic residues" evidence="1">
    <location>
        <begin position="49"/>
        <end position="60"/>
    </location>
</feature>
<reference evidence="2" key="1">
    <citation type="submission" date="2021-03" db="EMBL/GenBank/DDBJ databases">
        <authorList>
            <person name="Tagirdzhanova G."/>
        </authorList>
    </citation>
    <scope>NUCLEOTIDE SEQUENCE</scope>
</reference>
<keyword evidence="3" id="KW-1185">Reference proteome</keyword>
<comment type="caution">
    <text evidence="2">The sequence shown here is derived from an EMBL/GenBank/DDBJ whole genome shotgun (WGS) entry which is preliminary data.</text>
</comment>
<evidence type="ECO:0000313" key="3">
    <source>
        <dbReference type="Proteomes" id="UP000664534"/>
    </source>
</evidence>
<dbReference type="EMBL" id="CAJPDT010000083">
    <property type="protein sequence ID" value="CAF9935379.1"/>
    <property type="molecule type" value="Genomic_DNA"/>
</dbReference>
<name>A0A8H3IZJ8_9LECA</name>